<evidence type="ECO:0000313" key="4">
    <source>
        <dbReference type="Proteomes" id="UP000799118"/>
    </source>
</evidence>
<reference evidence="3" key="1">
    <citation type="journal article" date="2019" name="Environ. Microbiol.">
        <title>Fungal ecological strategies reflected in gene transcription - a case study of two litter decomposers.</title>
        <authorList>
            <person name="Barbi F."/>
            <person name="Kohler A."/>
            <person name="Barry K."/>
            <person name="Baskaran P."/>
            <person name="Daum C."/>
            <person name="Fauchery L."/>
            <person name="Ihrmark K."/>
            <person name="Kuo A."/>
            <person name="LaButti K."/>
            <person name="Lipzen A."/>
            <person name="Morin E."/>
            <person name="Grigoriev I.V."/>
            <person name="Henrissat B."/>
            <person name="Lindahl B."/>
            <person name="Martin F."/>
        </authorList>
    </citation>
    <scope>NUCLEOTIDE SEQUENCE</scope>
    <source>
        <strain evidence="3">JB14</strain>
    </source>
</reference>
<dbReference type="OrthoDB" id="3265515at2759"/>
<gene>
    <name evidence="3" type="ORF">BT96DRAFT_827942</name>
</gene>
<dbReference type="InterPro" id="IPR002156">
    <property type="entry name" value="RNaseH_domain"/>
</dbReference>
<organism evidence="3 4">
    <name type="scientific">Gymnopus androsaceus JB14</name>
    <dbReference type="NCBI Taxonomy" id="1447944"/>
    <lineage>
        <taxon>Eukaryota</taxon>
        <taxon>Fungi</taxon>
        <taxon>Dikarya</taxon>
        <taxon>Basidiomycota</taxon>
        <taxon>Agaricomycotina</taxon>
        <taxon>Agaricomycetes</taxon>
        <taxon>Agaricomycetidae</taxon>
        <taxon>Agaricales</taxon>
        <taxon>Marasmiineae</taxon>
        <taxon>Omphalotaceae</taxon>
        <taxon>Gymnopus</taxon>
    </lineage>
</organism>
<protein>
    <recommendedName>
        <fullName evidence="2">RNase H type-1 domain-containing protein</fullName>
    </recommendedName>
</protein>
<evidence type="ECO:0000259" key="2">
    <source>
        <dbReference type="PROSITE" id="PS50879"/>
    </source>
</evidence>
<feature type="domain" description="RNase H type-1" evidence="2">
    <location>
        <begin position="1"/>
        <end position="113"/>
    </location>
</feature>
<dbReference type="Pfam" id="PF00075">
    <property type="entry name" value="RNase_H"/>
    <property type="match status" value="1"/>
</dbReference>
<dbReference type="PROSITE" id="PS50879">
    <property type="entry name" value="RNASE_H_1"/>
    <property type="match status" value="1"/>
</dbReference>
<dbReference type="InterPro" id="IPR036397">
    <property type="entry name" value="RNaseH_sf"/>
</dbReference>
<dbReference type="EMBL" id="ML769553">
    <property type="protein sequence ID" value="KAE9394283.1"/>
    <property type="molecule type" value="Genomic_DNA"/>
</dbReference>
<dbReference type="Proteomes" id="UP000799118">
    <property type="component" value="Unassembled WGS sequence"/>
</dbReference>
<dbReference type="GO" id="GO:0004523">
    <property type="term" value="F:RNA-DNA hybrid ribonuclease activity"/>
    <property type="evidence" value="ECO:0007669"/>
    <property type="project" value="InterPro"/>
</dbReference>
<feature type="region of interest" description="Disordered" evidence="1">
    <location>
        <begin position="103"/>
        <end position="138"/>
    </location>
</feature>
<accession>A0A6A4H981</accession>
<dbReference type="CDD" id="cd09276">
    <property type="entry name" value="Rnase_HI_RT_non_LTR"/>
    <property type="match status" value="1"/>
</dbReference>
<feature type="compositionally biased region" description="Polar residues" evidence="1">
    <location>
        <begin position="126"/>
        <end position="138"/>
    </location>
</feature>
<dbReference type="AlphaFoldDB" id="A0A6A4H981"/>
<evidence type="ECO:0000313" key="3">
    <source>
        <dbReference type="EMBL" id="KAE9394283.1"/>
    </source>
</evidence>
<dbReference type="GO" id="GO:0003676">
    <property type="term" value="F:nucleic acid binding"/>
    <property type="evidence" value="ECO:0007669"/>
    <property type="project" value="InterPro"/>
</dbReference>
<evidence type="ECO:0000256" key="1">
    <source>
        <dbReference type="SAM" id="MobiDB-lite"/>
    </source>
</evidence>
<name>A0A6A4H981_9AGAR</name>
<sequence>MEKGVLCFRLGSDQDHKVYKGECMGLSLALHQALQQQLTIQKLSIWVDNTFSITATNTPATGPSHYLLDIFHSLLLEFHQAHPDATVCICWVPGHIGAWGNKRADKEAKRAASTQSSPKTKLPPQLCQSLPKSQTAVV</sequence>
<keyword evidence="4" id="KW-1185">Reference proteome</keyword>
<dbReference type="SUPFAM" id="SSF53098">
    <property type="entry name" value="Ribonuclease H-like"/>
    <property type="match status" value="1"/>
</dbReference>
<proteinExistence type="predicted"/>
<dbReference type="InterPro" id="IPR012337">
    <property type="entry name" value="RNaseH-like_sf"/>
</dbReference>
<dbReference type="Gene3D" id="3.30.420.10">
    <property type="entry name" value="Ribonuclease H-like superfamily/Ribonuclease H"/>
    <property type="match status" value="1"/>
</dbReference>